<reference evidence="2" key="1">
    <citation type="journal article" date="2019" name="Int. J. Syst. Evol. Microbiol.">
        <title>The Global Catalogue of Microorganisms (GCM) 10K type strain sequencing project: providing services to taxonomists for standard genome sequencing and annotation.</title>
        <authorList>
            <consortium name="The Broad Institute Genomics Platform"/>
            <consortium name="The Broad Institute Genome Sequencing Center for Infectious Disease"/>
            <person name="Wu L."/>
            <person name="Ma J."/>
        </authorList>
    </citation>
    <scope>NUCLEOTIDE SEQUENCE [LARGE SCALE GENOMIC DNA]</scope>
    <source>
        <strain evidence="2">KCTC 3950</strain>
    </source>
</reference>
<accession>A0ABW5PJ41</accession>
<evidence type="ECO:0000313" key="2">
    <source>
        <dbReference type="Proteomes" id="UP001597541"/>
    </source>
</evidence>
<protein>
    <recommendedName>
        <fullName evidence="3">Transposase</fullName>
    </recommendedName>
</protein>
<gene>
    <name evidence="1" type="ORF">ACFSUF_16800</name>
</gene>
<keyword evidence="2" id="KW-1185">Reference proteome</keyword>
<dbReference type="Proteomes" id="UP001597541">
    <property type="component" value="Unassembled WGS sequence"/>
</dbReference>
<name>A0ABW5PJ41_9BACL</name>
<comment type="caution">
    <text evidence="1">The sequence shown here is derived from an EMBL/GenBank/DDBJ whole genome shotgun (WGS) entry which is preliminary data.</text>
</comment>
<organism evidence="1 2">
    <name type="scientific">Paenibacillus gansuensis</name>
    <dbReference type="NCBI Taxonomy" id="306542"/>
    <lineage>
        <taxon>Bacteria</taxon>
        <taxon>Bacillati</taxon>
        <taxon>Bacillota</taxon>
        <taxon>Bacilli</taxon>
        <taxon>Bacillales</taxon>
        <taxon>Paenibacillaceae</taxon>
        <taxon>Paenibacillus</taxon>
    </lineage>
</organism>
<dbReference type="RefSeq" id="WP_377604536.1">
    <property type="nucleotide sequence ID" value="NZ_JBHUME010000010.1"/>
</dbReference>
<proteinExistence type="predicted"/>
<dbReference type="EMBL" id="JBHUME010000010">
    <property type="protein sequence ID" value="MFD2614067.1"/>
    <property type="molecule type" value="Genomic_DNA"/>
</dbReference>
<evidence type="ECO:0008006" key="3">
    <source>
        <dbReference type="Google" id="ProtNLM"/>
    </source>
</evidence>
<evidence type="ECO:0000313" key="1">
    <source>
        <dbReference type="EMBL" id="MFD2614067.1"/>
    </source>
</evidence>
<sequence>MKKLAYENERLRAENAFLKTESDLKPCTAREHLFGYSSRSASGSTQHTASMLGCRNAEVRYYKSDRKASADEEENRELTEMMMAMYEKVEGIFGYR</sequence>